<dbReference type="KEGG" id="sapo:SAPIO_CDS2619"/>
<keyword evidence="8" id="KW-1208">Phospholipid metabolism</keyword>
<sequence>MSSPASSSTHSGKRKRPSTTDPNFDMMDPALQPSSRDASGEEGDTTAPESGKLQNRKQLDNATSSSLSAHPPKRQRASSDRASAIAEARSQSAADPGEPSDTTEASVDIAERVGRRGRKPSLITKENENGTEKRAMPPPPIGTLSDPAGYKTNPPPVGRPVRVYADGVFDLFHLGHMRQLEQAKKAFPDVYLIVGVTGDEDTHKRKGLTVLSGAERAETVRHCKWVDEVVENCPWIVTPEFLDEHKIDYVAHDDIPYVADEGDDIYQPIKEAGKFLATQRTEGVSTTGIITRIVRDYEKYLARQFRRGASRQELNVSWLKKNEMDLKRHVQDLRDNIRTNWSTTGQELSRELRQFWPASRPQSPARHAYISNGETLSPVSALRSPGQPGGQGSMNDFVAGYAVGLIGGVRSWMTRSRNRDMDSRPVSDDDSEESGSDKVQVQRPVSSKI</sequence>
<dbReference type="EMBL" id="JOWA01000086">
    <property type="protein sequence ID" value="KEZ45169.1"/>
    <property type="molecule type" value="Genomic_DNA"/>
</dbReference>
<feature type="compositionally biased region" description="Polar residues" evidence="12">
    <location>
        <begin position="1"/>
        <end position="10"/>
    </location>
</feature>
<evidence type="ECO:0000256" key="3">
    <source>
        <dbReference type="ARBA" id="ARBA00022553"/>
    </source>
</evidence>
<organism evidence="14 15">
    <name type="scientific">Pseudallescheria apiosperma</name>
    <name type="common">Scedosporium apiospermum</name>
    <dbReference type="NCBI Taxonomy" id="563466"/>
    <lineage>
        <taxon>Eukaryota</taxon>
        <taxon>Fungi</taxon>
        <taxon>Dikarya</taxon>
        <taxon>Ascomycota</taxon>
        <taxon>Pezizomycotina</taxon>
        <taxon>Sordariomycetes</taxon>
        <taxon>Hypocreomycetidae</taxon>
        <taxon>Microascales</taxon>
        <taxon>Microascaceae</taxon>
        <taxon>Scedosporium</taxon>
    </lineage>
</organism>
<gene>
    <name evidence="14" type="ORF">SAPIO_CDS2619</name>
</gene>
<dbReference type="HOGENOM" id="CLU_034585_5_1_1"/>
<dbReference type="Pfam" id="PF01467">
    <property type="entry name" value="CTP_transf_like"/>
    <property type="match status" value="1"/>
</dbReference>
<dbReference type="PANTHER" id="PTHR10739">
    <property type="entry name" value="CYTIDYLYLTRANSFERASE"/>
    <property type="match status" value="1"/>
</dbReference>
<dbReference type="InterPro" id="IPR014729">
    <property type="entry name" value="Rossmann-like_a/b/a_fold"/>
</dbReference>
<evidence type="ECO:0000259" key="13">
    <source>
        <dbReference type="Pfam" id="PF01467"/>
    </source>
</evidence>
<feature type="compositionally biased region" description="Basic and acidic residues" evidence="12">
    <location>
        <begin position="417"/>
        <end position="427"/>
    </location>
</feature>
<dbReference type="GO" id="GO:0004105">
    <property type="term" value="F:choline-phosphate cytidylyltransferase activity"/>
    <property type="evidence" value="ECO:0007669"/>
    <property type="project" value="UniProtKB-EC"/>
</dbReference>
<protein>
    <recommendedName>
        <fullName evidence="9">choline-phosphate cytidylyltransferase</fullName>
        <ecNumber evidence="9">2.7.7.15</ecNumber>
    </recommendedName>
    <alternativeName>
        <fullName evidence="10">CTP:phosphocholine cytidylyltransferase</fullName>
    </alternativeName>
    <alternativeName>
        <fullName evidence="11">Phosphorylcholine transferase</fullName>
    </alternativeName>
</protein>
<dbReference type="RefSeq" id="XP_016644968.1">
    <property type="nucleotide sequence ID" value="XM_016785592.1"/>
</dbReference>
<dbReference type="SUPFAM" id="SSF52374">
    <property type="entry name" value="Nucleotidylyl transferase"/>
    <property type="match status" value="1"/>
</dbReference>
<dbReference type="OMA" id="IPDCPWI"/>
<keyword evidence="2" id="KW-0444">Lipid biosynthesis</keyword>
<feature type="compositionally biased region" description="Basic and acidic residues" evidence="12">
    <location>
        <begin position="125"/>
        <end position="135"/>
    </location>
</feature>
<keyword evidence="4 14" id="KW-0808">Transferase</keyword>
<evidence type="ECO:0000256" key="4">
    <source>
        <dbReference type="ARBA" id="ARBA00022679"/>
    </source>
</evidence>
<keyword evidence="5 14" id="KW-0548">Nucleotidyltransferase</keyword>
<dbReference type="OrthoDB" id="17102at2759"/>
<evidence type="ECO:0000256" key="9">
    <source>
        <dbReference type="ARBA" id="ARBA00026101"/>
    </source>
</evidence>
<feature type="region of interest" description="Disordered" evidence="12">
    <location>
        <begin position="1"/>
        <end position="156"/>
    </location>
</feature>
<dbReference type="InterPro" id="IPR045049">
    <property type="entry name" value="Pcy1-like"/>
</dbReference>
<evidence type="ECO:0000256" key="12">
    <source>
        <dbReference type="SAM" id="MobiDB-lite"/>
    </source>
</evidence>
<dbReference type="Proteomes" id="UP000028545">
    <property type="component" value="Unassembled WGS sequence"/>
</dbReference>
<dbReference type="NCBIfam" id="TIGR00125">
    <property type="entry name" value="cyt_tran_rel"/>
    <property type="match status" value="1"/>
</dbReference>
<dbReference type="CDD" id="cd02174">
    <property type="entry name" value="CCT"/>
    <property type="match status" value="1"/>
</dbReference>
<keyword evidence="15" id="KW-1185">Reference proteome</keyword>
<dbReference type="EC" id="2.7.7.15" evidence="9"/>
<dbReference type="VEuPathDB" id="FungiDB:SAPIO_CDS2619"/>
<feature type="domain" description="Cytidyltransferase-like" evidence="13">
    <location>
        <begin position="164"/>
        <end position="292"/>
    </location>
</feature>
<evidence type="ECO:0000256" key="1">
    <source>
        <dbReference type="ARBA" id="ARBA00010101"/>
    </source>
</evidence>
<evidence type="ECO:0000313" key="15">
    <source>
        <dbReference type="Proteomes" id="UP000028545"/>
    </source>
</evidence>
<comment type="similarity">
    <text evidence="1">Belongs to the cytidylyltransferase family.</text>
</comment>
<dbReference type="GO" id="GO:0005635">
    <property type="term" value="C:nuclear envelope"/>
    <property type="evidence" value="ECO:0007669"/>
    <property type="project" value="EnsemblFungi"/>
</dbReference>
<dbReference type="Gene3D" id="3.40.50.620">
    <property type="entry name" value="HUPs"/>
    <property type="match status" value="1"/>
</dbReference>
<feature type="region of interest" description="Disordered" evidence="12">
    <location>
        <begin position="416"/>
        <end position="449"/>
    </location>
</feature>
<dbReference type="PANTHER" id="PTHR10739:SF13">
    <property type="entry name" value="CHOLINE-PHOSPHATE CYTIDYLYLTRANSFERASE"/>
    <property type="match status" value="1"/>
</dbReference>
<dbReference type="GO" id="GO:0031210">
    <property type="term" value="F:phosphatidylcholine binding"/>
    <property type="evidence" value="ECO:0007669"/>
    <property type="project" value="TreeGrafter"/>
</dbReference>
<evidence type="ECO:0000313" key="14">
    <source>
        <dbReference type="EMBL" id="KEZ45169.1"/>
    </source>
</evidence>
<evidence type="ECO:0000256" key="8">
    <source>
        <dbReference type="ARBA" id="ARBA00023264"/>
    </source>
</evidence>
<keyword evidence="6" id="KW-0443">Lipid metabolism</keyword>
<accession>A0A084GCV7</accession>
<name>A0A084GCV7_PSEDA</name>
<keyword evidence="3" id="KW-0597">Phosphoprotein</keyword>
<dbReference type="InterPro" id="IPR041723">
    <property type="entry name" value="CCT"/>
</dbReference>
<keyword evidence="7" id="KW-0594">Phospholipid biosynthesis</keyword>
<dbReference type="AlphaFoldDB" id="A0A084GCV7"/>
<dbReference type="GeneID" id="27721691"/>
<reference evidence="14 15" key="1">
    <citation type="journal article" date="2014" name="Genome Announc.">
        <title>Draft genome sequence of the pathogenic fungus Scedosporium apiospermum.</title>
        <authorList>
            <person name="Vandeputte P."/>
            <person name="Ghamrawi S."/>
            <person name="Rechenmann M."/>
            <person name="Iltis A."/>
            <person name="Giraud S."/>
            <person name="Fleury M."/>
            <person name="Thornton C."/>
            <person name="Delhaes L."/>
            <person name="Meyer W."/>
            <person name="Papon N."/>
            <person name="Bouchara J.P."/>
        </authorList>
    </citation>
    <scope>NUCLEOTIDE SEQUENCE [LARGE SCALE GENOMIC DNA]</scope>
    <source>
        <strain evidence="14 15">IHEM 14462</strain>
    </source>
</reference>
<evidence type="ECO:0000256" key="7">
    <source>
        <dbReference type="ARBA" id="ARBA00023209"/>
    </source>
</evidence>
<evidence type="ECO:0000256" key="6">
    <source>
        <dbReference type="ARBA" id="ARBA00023098"/>
    </source>
</evidence>
<dbReference type="GO" id="GO:0042564">
    <property type="term" value="C:NLS-dependent protein nuclear import complex"/>
    <property type="evidence" value="ECO:0007669"/>
    <property type="project" value="EnsemblFungi"/>
</dbReference>
<comment type="caution">
    <text evidence="14">The sequence shown here is derived from an EMBL/GenBank/DDBJ whole genome shotgun (WGS) entry which is preliminary data.</text>
</comment>
<dbReference type="InterPro" id="IPR004821">
    <property type="entry name" value="Cyt_trans-like"/>
</dbReference>
<proteinExistence type="inferred from homology"/>
<dbReference type="FunFam" id="3.40.50.620:FF:000147">
    <property type="entry name" value="Cholinephosphate cytidylyltransferase"/>
    <property type="match status" value="1"/>
</dbReference>
<evidence type="ECO:0000256" key="2">
    <source>
        <dbReference type="ARBA" id="ARBA00022516"/>
    </source>
</evidence>
<evidence type="ECO:0000256" key="10">
    <source>
        <dbReference type="ARBA" id="ARBA00076205"/>
    </source>
</evidence>
<evidence type="ECO:0000256" key="5">
    <source>
        <dbReference type="ARBA" id="ARBA00022695"/>
    </source>
</evidence>
<evidence type="ECO:0000256" key="11">
    <source>
        <dbReference type="ARBA" id="ARBA00080967"/>
    </source>
</evidence>